<dbReference type="InterPro" id="IPR001944">
    <property type="entry name" value="Glycoside_Hdrlase_35"/>
</dbReference>
<keyword evidence="5" id="KW-1185">Reference proteome</keyword>
<evidence type="ECO:0000256" key="2">
    <source>
        <dbReference type="ARBA" id="ARBA00023295"/>
    </source>
</evidence>
<name>A0ABS3YGR2_9BACT</name>
<dbReference type="Proteomes" id="UP000679126">
    <property type="component" value="Unassembled WGS sequence"/>
</dbReference>
<dbReference type="SUPFAM" id="SSF49785">
    <property type="entry name" value="Galactose-binding domain-like"/>
    <property type="match status" value="1"/>
</dbReference>
<reference evidence="5" key="1">
    <citation type="submission" date="2021-03" db="EMBL/GenBank/DDBJ databases">
        <title>Assistant Professor.</title>
        <authorList>
            <person name="Huq M.A."/>
        </authorList>
    </citation>
    <scope>NUCLEOTIDE SEQUENCE [LARGE SCALE GENOMIC DNA]</scope>
    <source>
        <strain evidence="5">MAH-28</strain>
    </source>
</reference>
<evidence type="ECO:0000313" key="4">
    <source>
        <dbReference type="EMBL" id="MBO9153883.1"/>
    </source>
</evidence>
<comment type="caution">
    <text evidence="4">The sequence shown here is derived from an EMBL/GenBank/DDBJ whole genome shotgun (WGS) entry which is preliminary data.</text>
</comment>
<evidence type="ECO:0000259" key="3">
    <source>
        <dbReference type="Pfam" id="PF21467"/>
    </source>
</evidence>
<dbReference type="PANTHER" id="PTHR23421">
    <property type="entry name" value="BETA-GALACTOSIDASE RELATED"/>
    <property type="match status" value="1"/>
</dbReference>
<accession>A0ABS3YGR2</accession>
<dbReference type="Gene3D" id="2.60.120.260">
    <property type="entry name" value="Galactose-binding domain-like"/>
    <property type="match status" value="1"/>
</dbReference>
<keyword evidence="2" id="KW-0326">Glycosidase</keyword>
<dbReference type="InterPro" id="IPR048913">
    <property type="entry name" value="BetaGal_gal-bd"/>
</dbReference>
<proteinExistence type="predicted"/>
<dbReference type="InterPro" id="IPR008979">
    <property type="entry name" value="Galactose-bd-like_sf"/>
</dbReference>
<feature type="domain" description="Beta-galactosidase galactose-binding" evidence="3">
    <location>
        <begin position="22"/>
        <end position="78"/>
    </location>
</feature>
<sequence length="100" mass="11247">MDETFAKDLQPSKAEAGKPGQFFAAKFNLEKTGDTFIDMSGFKKGVVWVNGHNLGRYWEIGPQKRLYCPASWLKTGENDIRVFDLHQTEAAAVSGYARME</sequence>
<evidence type="ECO:0000313" key="5">
    <source>
        <dbReference type="Proteomes" id="UP000679126"/>
    </source>
</evidence>
<dbReference type="RefSeq" id="WP_209147006.1">
    <property type="nucleotide sequence ID" value="NZ_JAGHKP010000003.1"/>
</dbReference>
<dbReference type="EMBL" id="JAGHKP010000003">
    <property type="protein sequence ID" value="MBO9153883.1"/>
    <property type="molecule type" value="Genomic_DNA"/>
</dbReference>
<evidence type="ECO:0000256" key="1">
    <source>
        <dbReference type="ARBA" id="ARBA00022801"/>
    </source>
</evidence>
<protein>
    <recommendedName>
        <fullName evidence="3">Beta-galactosidase galactose-binding domain-containing protein</fullName>
    </recommendedName>
</protein>
<organism evidence="4 5">
    <name type="scientific">Chitinophaga chungangae</name>
    <dbReference type="NCBI Taxonomy" id="2821488"/>
    <lineage>
        <taxon>Bacteria</taxon>
        <taxon>Pseudomonadati</taxon>
        <taxon>Bacteroidota</taxon>
        <taxon>Chitinophagia</taxon>
        <taxon>Chitinophagales</taxon>
        <taxon>Chitinophagaceae</taxon>
        <taxon>Chitinophaga</taxon>
    </lineage>
</organism>
<keyword evidence="1" id="KW-0378">Hydrolase</keyword>
<dbReference type="Pfam" id="PF21467">
    <property type="entry name" value="BetaGal_gal-bd"/>
    <property type="match status" value="1"/>
</dbReference>
<gene>
    <name evidence="4" type="ORF">J7I43_16770</name>
</gene>